<feature type="signal peptide" evidence="1">
    <location>
        <begin position="1"/>
        <end position="17"/>
    </location>
</feature>
<proteinExistence type="predicted"/>
<comment type="caution">
    <text evidence="2">The sequence shown here is derived from an EMBL/GenBank/DDBJ whole genome shotgun (WGS) entry which is preliminary data.</text>
</comment>
<keyword evidence="1" id="KW-0732">Signal</keyword>
<accession>A0A0G9H9G7</accession>
<evidence type="ECO:0000313" key="3">
    <source>
        <dbReference type="Proteomes" id="UP000035481"/>
    </source>
</evidence>
<dbReference type="PATRIC" id="fig|1440762.4.peg.148"/>
<dbReference type="AlphaFoldDB" id="A0A0G9H9G7"/>
<dbReference type="Proteomes" id="UP000035481">
    <property type="component" value="Unassembled WGS sequence"/>
</dbReference>
<dbReference type="EMBL" id="JPLA01000001">
    <property type="protein sequence ID" value="KLD66228.1"/>
    <property type="molecule type" value="Genomic_DNA"/>
</dbReference>
<dbReference type="STRING" id="1440762.Y882_00755"/>
<name>A0A0G9H9G7_9GAMM</name>
<evidence type="ECO:0000313" key="2">
    <source>
        <dbReference type="EMBL" id="KLD66228.1"/>
    </source>
</evidence>
<sequence>MLVIAVGLWMAFSSAIAGEPSLSAQANNQKTMEEMCRETVCQHNVHVLLKQKDGAMFDRTFDVMPGAVQPHWLAILAGQTLYIEADKTNDRLTDFRVVEAVTHPEKTLIVTLHQSDDGSMLLKVTNPFSQSLKFNMGMMPLDSDKLLKTSSCPVMAGGSSFESWPEPVFQVVLGNARFIDADKGQVACD</sequence>
<protein>
    <submittedName>
        <fullName evidence="2">Uncharacterized protein</fullName>
    </submittedName>
</protein>
<evidence type="ECO:0000256" key="1">
    <source>
        <dbReference type="SAM" id="SignalP"/>
    </source>
</evidence>
<feature type="chain" id="PRO_5002577241" evidence="1">
    <location>
        <begin position="18"/>
        <end position="189"/>
    </location>
</feature>
<organism evidence="2 3">
    <name type="scientific">Dyella japonica DSM 16301</name>
    <dbReference type="NCBI Taxonomy" id="1440762"/>
    <lineage>
        <taxon>Bacteria</taxon>
        <taxon>Pseudomonadati</taxon>
        <taxon>Pseudomonadota</taxon>
        <taxon>Gammaproteobacteria</taxon>
        <taxon>Lysobacterales</taxon>
        <taxon>Rhodanobacteraceae</taxon>
        <taxon>Dyella</taxon>
    </lineage>
</organism>
<reference evidence="2 3" key="1">
    <citation type="journal article" date="2015" name="Antonie Van Leeuwenhoek">
        <title>A phylogenomic and molecular marker based taxonomic framework for the order Xanthomonadales: proposal to transfer the families Algiphilaceae and Solimonadaceae to the order Nevskiales ord. nov. and to create a new family within the order Xanthomonadales, the family Rhodanobacteraceae fam. nov., containing the genus Rhodanobacter and its closest relatives.</title>
        <authorList>
            <person name="Naushad S."/>
            <person name="Adeolu M."/>
            <person name="Wong S."/>
            <person name="Sohail M."/>
            <person name="Schellhorn H.E."/>
            <person name="Gupta R.S."/>
        </authorList>
    </citation>
    <scope>NUCLEOTIDE SEQUENCE [LARGE SCALE GENOMIC DNA]</scope>
    <source>
        <strain evidence="2 3">DSM 16301</strain>
    </source>
</reference>
<gene>
    <name evidence="2" type="ORF">Y882_00755</name>
</gene>